<dbReference type="AlphaFoldDB" id="A0A9X4M382"/>
<dbReference type="GO" id="GO:0016491">
    <property type="term" value="F:oxidoreductase activity"/>
    <property type="evidence" value="ECO:0007669"/>
    <property type="project" value="InterPro"/>
</dbReference>
<feature type="domain" description="Enoyl reductase (ER)" evidence="1">
    <location>
        <begin position="11"/>
        <end position="302"/>
    </location>
</feature>
<sequence>MVMAYGFTQYGDAGTQAMLDLPKPEPGPGQILVKVHAAGVNPVDWKIRSGLLSGAMTLQFPAVLGREVAGTVAALGPGVERYEIGDEIFGNTGAEGGYTEYTLVRTDAIARKPPTVSFIDAAALPVAAATAYDAIEQLQLRAGDTLLINGAGGGVGAAATQIARYRGVGVVGTASAAKHGFVAALGAMPITYGDGVAERLHEAAPNGVTAILDLVGGDALREVAGAANDSHLIVTTADPETAASLGGAYIERGTLADTLARIAELAAHGSLSPHVQELFSLEQAGEALAAVESGHAQGKVVIEMM</sequence>
<dbReference type="InterPro" id="IPR011032">
    <property type="entry name" value="GroES-like_sf"/>
</dbReference>
<evidence type="ECO:0000313" key="3">
    <source>
        <dbReference type="Proteomes" id="UP001152755"/>
    </source>
</evidence>
<reference evidence="2" key="1">
    <citation type="submission" date="2022-08" db="EMBL/GenBank/DDBJ databases">
        <title>Genome analysis of Corynebacteriales strain.</title>
        <authorList>
            <person name="Lee S.D."/>
        </authorList>
    </citation>
    <scope>NUCLEOTIDE SEQUENCE</scope>
    <source>
        <strain evidence="2">D3-21</strain>
    </source>
</reference>
<comment type="caution">
    <text evidence="2">The sequence shown here is derived from an EMBL/GenBank/DDBJ whole genome shotgun (WGS) entry which is preliminary data.</text>
</comment>
<proteinExistence type="predicted"/>
<dbReference type="InterPro" id="IPR013154">
    <property type="entry name" value="ADH-like_N"/>
</dbReference>
<dbReference type="InterPro" id="IPR052585">
    <property type="entry name" value="Lipid_raft_assoc_Zn_ADH"/>
</dbReference>
<dbReference type="SMART" id="SM00829">
    <property type="entry name" value="PKS_ER"/>
    <property type="match status" value="1"/>
</dbReference>
<dbReference type="InterPro" id="IPR036291">
    <property type="entry name" value="NAD(P)-bd_dom_sf"/>
</dbReference>
<dbReference type="CDD" id="cd05289">
    <property type="entry name" value="MDR_like_2"/>
    <property type="match status" value="1"/>
</dbReference>
<protein>
    <submittedName>
        <fullName evidence="2">NADP-dependent oxidoreductase</fullName>
    </submittedName>
</protein>
<evidence type="ECO:0000313" key="2">
    <source>
        <dbReference type="EMBL" id="MDG3015312.1"/>
    </source>
</evidence>
<dbReference type="Proteomes" id="UP001152755">
    <property type="component" value="Unassembled WGS sequence"/>
</dbReference>
<name>A0A9X4M382_9ACTN</name>
<accession>A0A9X4M382</accession>
<dbReference type="Gene3D" id="3.90.180.10">
    <property type="entry name" value="Medium-chain alcohol dehydrogenases, catalytic domain"/>
    <property type="match status" value="1"/>
</dbReference>
<dbReference type="PANTHER" id="PTHR43482">
    <property type="entry name" value="PROTEIN AST1-RELATED"/>
    <property type="match status" value="1"/>
</dbReference>
<dbReference type="Gene3D" id="3.40.50.720">
    <property type="entry name" value="NAD(P)-binding Rossmann-like Domain"/>
    <property type="match status" value="1"/>
</dbReference>
<dbReference type="GO" id="GO:0008270">
    <property type="term" value="F:zinc ion binding"/>
    <property type="evidence" value="ECO:0007669"/>
    <property type="project" value="InterPro"/>
</dbReference>
<dbReference type="InterPro" id="IPR002364">
    <property type="entry name" value="Quin_OxRdtase/zeta-crystal_CS"/>
</dbReference>
<dbReference type="SUPFAM" id="SSF51735">
    <property type="entry name" value="NAD(P)-binding Rossmann-fold domains"/>
    <property type="match status" value="1"/>
</dbReference>
<evidence type="ECO:0000259" key="1">
    <source>
        <dbReference type="SMART" id="SM00829"/>
    </source>
</evidence>
<dbReference type="Pfam" id="PF08240">
    <property type="entry name" value="ADH_N"/>
    <property type="match status" value="1"/>
</dbReference>
<gene>
    <name evidence="2" type="ORF">NVS88_12210</name>
</gene>
<dbReference type="PROSITE" id="PS01162">
    <property type="entry name" value="QOR_ZETA_CRYSTAL"/>
    <property type="match status" value="1"/>
</dbReference>
<keyword evidence="3" id="KW-1185">Reference proteome</keyword>
<dbReference type="SUPFAM" id="SSF50129">
    <property type="entry name" value="GroES-like"/>
    <property type="match status" value="1"/>
</dbReference>
<dbReference type="PANTHER" id="PTHR43482:SF1">
    <property type="entry name" value="PROTEIN AST1-RELATED"/>
    <property type="match status" value="1"/>
</dbReference>
<dbReference type="EMBL" id="JANRHA010000007">
    <property type="protein sequence ID" value="MDG3015312.1"/>
    <property type="molecule type" value="Genomic_DNA"/>
</dbReference>
<dbReference type="Pfam" id="PF13602">
    <property type="entry name" value="ADH_zinc_N_2"/>
    <property type="match status" value="1"/>
</dbReference>
<organism evidence="2 3">
    <name type="scientific">Speluncibacter jeojiensis</name>
    <dbReference type="NCBI Taxonomy" id="2710754"/>
    <lineage>
        <taxon>Bacteria</taxon>
        <taxon>Bacillati</taxon>
        <taxon>Actinomycetota</taxon>
        <taxon>Actinomycetes</taxon>
        <taxon>Mycobacteriales</taxon>
        <taxon>Speluncibacteraceae</taxon>
        <taxon>Speluncibacter</taxon>
    </lineage>
</organism>
<dbReference type="RefSeq" id="WP_332520016.1">
    <property type="nucleotide sequence ID" value="NZ_JANRHA010000007.1"/>
</dbReference>
<dbReference type="InterPro" id="IPR020843">
    <property type="entry name" value="ER"/>
</dbReference>